<dbReference type="GO" id="GO:0000724">
    <property type="term" value="P:double-strand break repair via homologous recombination"/>
    <property type="evidence" value="ECO:0007669"/>
    <property type="project" value="UniProtKB-UniRule"/>
</dbReference>
<feature type="binding site" evidence="15">
    <location>
        <position position="1135"/>
    </location>
    <ligand>
        <name>Mg(2+)</name>
        <dbReference type="ChEBI" id="CHEBI:18420"/>
    </ligand>
</feature>
<organism evidence="20 21">
    <name type="scientific">Pseudaquabacterium pictum</name>
    <dbReference type="NCBI Taxonomy" id="2315236"/>
    <lineage>
        <taxon>Bacteria</taxon>
        <taxon>Pseudomonadati</taxon>
        <taxon>Pseudomonadota</taxon>
        <taxon>Betaproteobacteria</taxon>
        <taxon>Burkholderiales</taxon>
        <taxon>Sphaerotilaceae</taxon>
        <taxon>Pseudaquabacterium</taxon>
    </lineage>
</organism>
<dbReference type="GO" id="GO:0003677">
    <property type="term" value="F:DNA binding"/>
    <property type="evidence" value="ECO:0007669"/>
    <property type="project" value="UniProtKB-UniRule"/>
</dbReference>
<dbReference type="Pfam" id="PF13361">
    <property type="entry name" value="UvrD_C"/>
    <property type="match status" value="1"/>
</dbReference>
<comment type="caution">
    <text evidence="20">The sequence shown here is derived from an EMBL/GenBank/DDBJ whole genome shotgun (WGS) entry which is preliminary data.</text>
</comment>
<feature type="domain" description="UvrD-like helicase C-terminal" evidence="19">
    <location>
        <begin position="493"/>
        <end position="756"/>
    </location>
</feature>
<evidence type="ECO:0000313" key="20">
    <source>
        <dbReference type="EMBL" id="GCL60944.1"/>
    </source>
</evidence>
<gene>
    <name evidence="15 20" type="primary">recB</name>
    <name evidence="20" type="ORF">AQPW35_00250</name>
</gene>
<dbReference type="Gene3D" id="1.10.486.10">
    <property type="entry name" value="PCRA, domain 4"/>
    <property type="match status" value="1"/>
</dbReference>
<dbReference type="InterPro" id="IPR011604">
    <property type="entry name" value="PDDEXK-like_dom_sf"/>
</dbReference>
<feature type="binding site" evidence="15">
    <location>
        <position position="1005"/>
    </location>
    <ligand>
        <name>Mg(2+)</name>
        <dbReference type="ChEBI" id="CHEBI:18420"/>
    </ligand>
</feature>
<dbReference type="EC" id="5.6.2.4" evidence="15"/>
<dbReference type="Proteomes" id="UP000301751">
    <property type="component" value="Unassembled WGS sequence"/>
</dbReference>
<dbReference type="PROSITE" id="PS51198">
    <property type="entry name" value="UVRD_HELICASE_ATP_BIND"/>
    <property type="match status" value="1"/>
</dbReference>
<dbReference type="PANTHER" id="PTHR11070">
    <property type="entry name" value="UVRD / RECB / PCRA DNA HELICASE FAMILY MEMBER"/>
    <property type="match status" value="1"/>
</dbReference>
<evidence type="ECO:0000256" key="10">
    <source>
        <dbReference type="ARBA" id="ARBA00023125"/>
    </source>
</evidence>
<keyword evidence="2 15" id="KW-0479">Metal-binding</keyword>
<evidence type="ECO:0000256" key="17">
    <source>
        <dbReference type="SAM" id="MobiDB-lite"/>
    </source>
</evidence>
<keyword evidence="1 15" id="KW-0540">Nuclease</keyword>
<sequence>MTAPQALDVFGVPLGGVRLIEASAGTGKTWAICGLYLRLLLERHCTVQQILVVTFTNAATAELRERLRQRLVDTLAGLEAPATTGADPFVPRLLASLQAQGAEPADLAARLRAALLSFDEAAIFTIHGFCQRALADTPLAAQMPLVQDLLADDSALLAEAVHDFWRRHVAGPEADPVLTAHLLELGDSPARWLQLLQRQLARPLARLLWPDGIDGPDDRAARDARLADALAAARAAWPAQREAVLALLLDSLPRLHAAYYKPALVQAAVADWDAVLTDASPPAVLPANLALLATDTLDLRTKKGQTPPEHPFFGLAQALLDAATASTQALQLARLRLLRRLLHDGAEQQRAAKRAQRVVAFDDMLANLHQRLHDYGAPGLAAALRQRFPAALIDEFQDTDPLQWAVFRRIYADPPQGEAGPPLFLVGDPKQAIYSFRHADLHTYLQARSEALATYTLGENQRAVGPLISALNTLFTRHGNAFLQPGLRYHPVTEGAKPKPPLVDATEPRAALQVWTLPRSRSGPLPKLQARQRAAATCAAEIARLLTEARAGRITLAGRPLAAGHIAVLVRSHSQGSAMRQALATLGVGSVELSQASVFHGPDAEELERVLAAMLQPGRDGLLKAALATRWHGLEAHAIDALAGDEAAWLDLVQRYARHGSQWRQRGVGVVLQQWRQSEQVAQRLLAAPDGARRLTNLLHLGELLHQASATLPSPEALLRWLQAQRDSARGDEATQLRLESDQHLVQIVTIHKSKGLEYPIVFCPFLWDGRLAPGGDGLDGVPGHDDDGQAVLDFRAGLDAGFDPAAAKAQAKAEAAAETLRLVYVALTRAVHRCYLLAGSYSMQSFGHVSTTESARSLLNWLLLGDGLQAADWFNPKRKVATPSELDAAWTRLAAPSVVDVSPLPALPALALPPASDGDAPLQALRPPAPLPRGWWIGSFSQLAASADAEAATPPEPDSPLQPRAGADHDSTVAPAEPDAPATALPAQDVLRFPRGTEAGVCVHTAFELADFSDPRTWPAAATQALQRHPPQPAGAEPAALAAMLQGMLADVLTTPLPVGTARPLQLQAIGNRQRLVELEFHLPAPRLSAAALARTLAAHGWPAPRLGFGQLHGYLKGFIDLVLQHDGRWFVLDWKSNHLGDRPADYADAALQAAMADHHYPLQALLYSLALQRWLQHRLPGYRHDQHFGGALYLFVRGLRPGWRQADGMPTGVQLLRPSAALLADLSALLDGETA</sequence>
<comment type="catalytic activity">
    <reaction evidence="13 15">
        <text>Couples ATP hydrolysis with the unwinding of duplex DNA by translocating in the 3'-5' direction.</text>
        <dbReference type="EC" id="5.6.2.4"/>
    </reaction>
</comment>
<dbReference type="GO" id="GO:0043138">
    <property type="term" value="F:3'-5' DNA helicase activity"/>
    <property type="evidence" value="ECO:0007669"/>
    <property type="project" value="UniProtKB-UniRule"/>
</dbReference>
<feature type="region of interest" description="Disordered" evidence="17">
    <location>
        <begin position="947"/>
        <end position="981"/>
    </location>
</feature>
<name>A0A480AH13_9BURK</name>
<dbReference type="GO" id="GO:0016887">
    <property type="term" value="F:ATP hydrolysis activity"/>
    <property type="evidence" value="ECO:0007669"/>
    <property type="project" value="RHEA"/>
</dbReference>
<dbReference type="Gene3D" id="3.40.50.300">
    <property type="entry name" value="P-loop containing nucleotide triphosphate hydrolases"/>
    <property type="match status" value="2"/>
</dbReference>
<reference evidence="21" key="1">
    <citation type="submission" date="2019-03" db="EMBL/GenBank/DDBJ databases">
        <title>Aquabacterium pictum sp.nov., the first bacteriochlorophyll a-containing freshwater bacterium in the genus Aquabacterium of the class Betaproteobacteria.</title>
        <authorList>
            <person name="Hirose S."/>
            <person name="Tank M."/>
            <person name="Hara E."/>
            <person name="Tamaki H."/>
            <person name="Takaichi S."/>
            <person name="Haruta S."/>
            <person name="Hanada S."/>
        </authorList>
    </citation>
    <scope>NUCLEOTIDE SEQUENCE [LARGE SCALE GENOMIC DNA]</scope>
    <source>
        <strain evidence="21">W35</strain>
    </source>
</reference>
<dbReference type="AlphaFoldDB" id="A0A480AH13"/>
<protein>
    <recommendedName>
        <fullName evidence="15">RecBCD enzyme subunit RecB</fullName>
        <ecNumber evidence="15">3.1.11.5</ecNumber>
        <ecNumber evidence="15">5.6.2.4</ecNumber>
    </recommendedName>
    <alternativeName>
        <fullName evidence="15">DNA 3'-5' helicase subunit RecB</fullName>
    </alternativeName>
    <alternativeName>
        <fullName evidence="15">Exonuclease V subunit RecB</fullName>
        <shortName evidence="15">ExoV subunit RecB</shortName>
    </alternativeName>
    <alternativeName>
        <fullName evidence="15">Helicase/nuclease RecBCD subunit RecB</fullName>
    </alternativeName>
</protein>
<keyword evidence="21" id="KW-1185">Reference proteome</keyword>
<keyword evidence="7 15" id="KW-0269">Exonuclease</keyword>
<evidence type="ECO:0000256" key="3">
    <source>
        <dbReference type="ARBA" id="ARBA00022741"/>
    </source>
</evidence>
<comment type="domain">
    <text evidence="15">The N-terminal DNA-binding domain is a ssDNA-dependent ATPase and has ATP-dependent 3'-5' helicase function. This domain interacts with RecC.</text>
</comment>
<dbReference type="SUPFAM" id="SSF52980">
    <property type="entry name" value="Restriction endonuclease-like"/>
    <property type="match status" value="1"/>
</dbReference>
<keyword evidence="10 15" id="KW-0238">DNA-binding</keyword>
<dbReference type="GO" id="GO:0008854">
    <property type="term" value="F:exodeoxyribonuclease V activity"/>
    <property type="evidence" value="ECO:0007669"/>
    <property type="project" value="UniProtKB-EC"/>
</dbReference>
<evidence type="ECO:0000256" key="13">
    <source>
        <dbReference type="ARBA" id="ARBA00034617"/>
    </source>
</evidence>
<dbReference type="EMBL" id="BJCL01000001">
    <property type="protein sequence ID" value="GCL60944.1"/>
    <property type="molecule type" value="Genomic_DNA"/>
</dbReference>
<keyword evidence="11 15" id="KW-0234">DNA repair</keyword>
<dbReference type="GO" id="GO:0005829">
    <property type="term" value="C:cytosol"/>
    <property type="evidence" value="ECO:0007669"/>
    <property type="project" value="TreeGrafter"/>
</dbReference>
<evidence type="ECO:0000256" key="11">
    <source>
        <dbReference type="ARBA" id="ARBA00023204"/>
    </source>
</evidence>
<dbReference type="InterPro" id="IPR014016">
    <property type="entry name" value="UvrD-like_ATP-bd"/>
</dbReference>
<comment type="subunit">
    <text evidence="15">Heterotrimer of RecB, RecC and RecD. All subunits contribute to DNA-binding. Interacts with RecA.</text>
</comment>
<dbReference type="OrthoDB" id="5905204at2"/>
<dbReference type="NCBIfam" id="TIGR00609">
    <property type="entry name" value="recB"/>
    <property type="match status" value="1"/>
</dbReference>
<evidence type="ECO:0000256" key="9">
    <source>
        <dbReference type="ARBA" id="ARBA00022842"/>
    </source>
</evidence>
<dbReference type="InterPro" id="IPR014017">
    <property type="entry name" value="DNA_helicase_UvrD-like_C"/>
</dbReference>
<dbReference type="HAMAP" id="MF_01485">
    <property type="entry name" value="RecB"/>
    <property type="match status" value="1"/>
</dbReference>
<evidence type="ECO:0000313" key="21">
    <source>
        <dbReference type="Proteomes" id="UP000301751"/>
    </source>
</evidence>
<accession>A0A480AH13</accession>
<feature type="region of interest" description="DNA-binding and helicase activity, interacts with RecC" evidence="15">
    <location>
        <begin position="1"/>
        <end position="888"/>
    </location>
</feature>
<feature type="binding site" evidence="16">
    <location>
        <begin position="22"/>
        <end position="29"/>
    </location>
    <ligand>
        <name>ATP</name>
        <dbReference type="ChEBI" id="CHEBI:30616"/>
    </ligand>
</feature>
<feature type="binding site" evidence="15">
    <location>
        <position position="1122"/>
    </location>
    <ligand>
        <name>Mg(2+)</name>
        <dbReference type="ChEBI" id="CHEBI:18420"/>
    </ligand>
</feature>
<evidence type="ECO:0000256" key="1">
    <source>
        <dbReference type="ARBA" id="ARBA00022722"/>
    </source>
</evidence>
<evidence type="ECO:0000256" key="16">
    <source>
        <dbReference type="PROSITE-ProRule" id="PRU00560"/>
    </source>
</evidence>
<evidence type="ECO:0000256" key="2">
    <source>
        <dbReference type="ARBA" id="ARBA00022723"/>
    </source>
</evidence>
<feature type="domain" description="UvrD-like helicase ATP-binding" evidence="18">
    <location>
        <begin position="1"/>
        <end position="464"/>
    </location>
</feature>
<dbReference type="CDD" id="cd22352">
    <property type="entry name" value="RecB_C-like"/>
    <property type="match status" value="1"/>
</dbReference>
<evidence type="ECO:0000256" key="8">
    <source>
        <dbReference type="ARBA" id="ARBA00022840"/>
    </source>
</evidence>
<keyword evidence="6 15" id="KW-0347">Helicase</keyword>
<keyword evidence="8 15" id="KW-0067">ATP-binding</keyword>
<keyword evidence="12 15" id="KW-0413">Isomerase</keyword>
<dbReference type="InterPro" id="IPR027417">
    <property type="entry name" value="P-loop_NTPase"/>
</dbReference>
<dbReference type="PANTHER" id="PTHR11070:SF23">
    <property type="entry name" value="RECBCD ENZYME SUBUNIT RECB"/>
    <property type="match status" value="1"/>
</dbReference>
<dbReference type="GO" id="GO:0000287">
    <property type="term" value="F:magnesium ion binding"/>
    <property type="evidence" value="ECO:0007669"/>
    <property type="project" value="UniProtKB-UniRule"/>
</dbReference>
<comment type="miscellaneous">
    <text evidence="15">In the RecBCD complex, RecB has a slow 3'-5' helicase, an exonuclease activity and loads RecA onto ssDNA, RecD has a fast 5'-3' helicase activity, while RecC stimulates the ATPase and processivity of the RecB helicase and contributes to recognition of the Chi site.</text>
</comment>
<dbReference type="Gene3D" id="3.90.320.10">
    <property type="match status" value="1"/>
</dbReference>
<dbReference type="PROSITE" id="PS51217">
    <property type="entry name" value="UVRD_HELICASE_CTER"/>
    <property type="match status" value="1"/>
</dbReference>
<evidence type="ECO:0000256" key="4">
    <source>
        <dbReference type="ARBA" id="ARBA00022763"/>
    </source>
</evidence>
<comment type="domain">
    <text evidence="15">The C-terminal domain has nuclease activity and interacts with RecD. It interacts with RecA, facilitating its loading onto ssDNA.</text>
</comment>
<dbReference type="Gene3D" id="1.10.3170.10">
    <property type="entry name" value="Recbcd, chain B, domain 2"/>
    <property type="match status" value="1"/>
</dbReference>
<keyword evidence="4 15" id="KW-0227">DNA damage</keyword>
<dbReference type="GO" id="GO:0005524">
    <property type="term" value="F:ATP binding"/>
    <property type="evidence" value="ECO:0007669"/>
    <property type="project" value="UniProtKB-UniRule"/>
</dbReference>
<comment type="similarity">
    <text evidence="15">Belongs to the helicase family. UvrD subfamily.</text>
</comment>
<evidence type="ECO:0000256" key="15">
    <source>
        <dbReference type="HAMAP-Rule" id="MF_01485"/>
    </source>
</evidence>
<dbReference type="RefSeq" id="WP_137730737.1">
    <property type="nucleotide sequence ID" value="NZ_BJCL01000001.1"/>
</dbReference>
<evidence type="ECO:0000259" key="19">
    <source>
        <dbReference type="PROSITE" id="PS51217"/>
    </source>
</evidence>
<comment type="function">
    <text evidence="15">A helicase/nuclease that prepares dsDNA breaks (DSB) for recombinational DNA repair. Binds to DSBs and unwinds DNA via a highly rapid and processive ATP-dependent bidirectional helicase activity. Unwinds dsDNA until it encounters a Chi (crossover hotspot instigator) sequence from the 3' direction. Cuts ssDNA a few nucleotides 3' to the Chi site. The properties and activities of the enzyme are changed at Chi. The Chi-altered holoenzyme produces a long 3'-ssDNA overhang and facilitates RecA-binding to the ssDNA for homologous DNA recombination and repair. Holoenzyme degrades any linearized DNA that is unable to undergo homologous recombination. In the holoenzyme this subunit contributes ATPase, 3'-5' helicase, exonuclease activity and loads RecA onto ssDNA.</text>
</comment>
<evidence type="ECO:0000256" key="12">
    <source>
        <dbReference type="ARBA" id="ARBA00023235"/>
    </source>
</evidence>
<dbReference type="InterPro" id="IPR004586">
    <property type="entry name" value="RecB"/>
</dbReference>
<feature type="active site" description="For nuclease activity" evidence="15">
    <location>
        <position position="1135"/>
    </location>
</feature>
<keyword evidence="9 15" id="KW-0460">Magnesium</keyword>
<evidence type="ECO:0000256" key="14">
    <source>
        <dbReference type="ARBA" id="ARBA00048988"/>
    </source>
</evidence>
<comment type="cofactor">
    <cofactor evidence="15">
        <name>Mg(2+)</name>
        <dbReference type="ChEBI" id="CHEBI:18420"/>
    </cofactor>
    <text evidence="15">Binds 1 Mg(2+) ion per subunit.</text>
</comment>
<comment type="catalytic activity">
    <reaction evidence="15">
        <text>Exonucleolytic cleavage (in the presence of ATP) in either 5'- to 3'- or 3'- to 5'-direction to yield 5'-phosphooligonucleotides.</text>
        <dbReference type="EC" id="3.1.11.5"/>
    </reaction>
</comment>
<dbReference type="SUPFAM" id="SSF52540">
    <property type="entry name" value="P-loop containing nucleoside triphosphate hydrolases"/>
    <property type="match status" value="1"/>
</dbReference>
<dbReference type="InterPro" id="IPR000212">
    <property type="entry name" value="DNA_helicase_UvrD/REP"/>
</dbReference>
<dbReference type="InterPro" id="IPR038726">
    <property type="entry name" value="PDDEXK_AddAB-type"/>
</dbReference>
<keyword evidence="5 15" id="KW-0378">Hydrolase</keyword>
<dbReference type="InterPro" id="IPR011335">
    <property type="entry name" value="Restrct_endonuc-II-like"/>
</dbReference>
<feature type="region of interest" description="Nuclease activity, interacts with RecD and RecA" evidence="15">
    <location>
        <begin position="935"/>
        <end position="1237"/>
    </location>
</feature>
<evidence type="ECO:0000256" key="7">
    <source>
        <dbReference type="ARBA" id="ARBA00022839"/>
    </source>
</evidence>
<dbReference type="EC" id="3.1.11.5" evidence="15"/>
<comment type="catalytic activity">
    <reaction evidence="14 15">
        <text>ATP + H2O = ADP + phosphate + H(+)</text>
        <dbReference type="Rhea" id="RHEA:13065"/>
        <dbReference type="ChEBI" id="CHEBI:15377"/>
        <dbReference type="ChEBI" id="CHEBI:15378"/>
        <dbReference type="ChEBI" id="CHEBI:30616"/>
        <dbReference type="ChEBI" id="CHEBI:43474"/>
        <dbReference type="ChEBI" id="CHEBI:456216"/>
        <dbReference type="EC" id="5.6.2.4"/>
    </reaction>
</comment>
<keyword evidence="3 15" id="KW-0547">Nucleotide-binding</keyword>
<evidence type="ECO:0000259" key="18">
    <source>
        <dbReference type="PROSITE" id="PS51198"/>
    </source>
</evidence>
<evidence type="ECO:0000256" key="6">
    <source>
        <dbReference type="ARBA" id="ARBA00022806"/>
    </source>
</evidence>
<dbReference type="GO" id="GO:0009338">
    <property type="term" value="C:exodeoxyribonuclease V complex"/>
    <property type="evidence" value="ECO:0007669"/>
    <property type="project" value="TreeGrafter"/>
</dbReference>
<evidence type="ECO:0000256" key="5">
    <source>
        <dbReference type="ARBA" id="ARBA00022801"/>
    </source>
</evidence>
<proteinExistence type="inferred from homology"/>
<dbReference type="Pfam" id="PF12705">
    <property type="entry name" value="PDDEXK_1"/>
    <property type="match status" value="1"/>
</dbReference>
<dbReference type="Pfam" id="PF00580">
    <property type="entry name" value="UvrD-helicase"/>
    <property type="match status" value="1"/>
</dbReference>